<evidence type="ECO:0000313" key="3">
    <source>
        <dbReference type="EMBL" id="PWS34734.1"/>
    </source>
</evidence>
<comment type="caution">
    <text evidence="3">The sequence shown here is derived from an EMBL/GenBank/DDBJ whole genome shotgun (WGS) entry which is preliminary data.</text>
</comment>
<keyword evidence="4" id="KW-1185">Reference proteome</keyword>
<gene>
    <name evidence="3" type="ORF">DFH01_24770</name>
</gene>
<reference evidence="4" key="1">
    <citation type="submission" date="2018-05" db="EMBL/GenBank/DDBJ databases">
        <authorList>
            <person name="Du Z."/>
            <person name="Wang X."/>
        </authorList>
    </citation>
    <scope>NUCLEOTIDE SEQUENCE [LARGE SCALE GENOMIC DNA]</scope>
    <source>
        <strain evidence="4">CQN31</strain>
    </source>
</reference>
<accession>A0A317F6T4</accession>
<evidence type="ECO:0000313" key="4">
    <source>
        <dbReference type="Proteomes" id="UP000245765"/>
    </source>
</evidence>
<dbReference type="SUPFAM" id="SSF50346">
    <property type="entry name" value="PRC-barrel domain"/>
    <property type="match status" value="2"/>
</dbReference>
<organism evidence="3 4">
    <name type="scientific">Falsiroseomonas bella</name>
    <dbReference type="NCBI Taxonomy" id="2184016"/>
    <lineage>
        <taxon>Bacteria</taxon>
        <taxon>Pseudomonadati</taxon>
        <taxon>Pseudomonadota</taxon>
        <taxon>Alphaproteobacteria</taxon>
        <taxon>Acetobacterales</taxon>
        <taxon>Roseomonadaceae</taxon>
        <taxon>Falsiroseomonas</taxon>
    </lineage>
</organism>
<dbReference type="InterPro" id="IPR027275">
    <property type="entry name" value="PRC-brl_dom"/>
</dbReference>
<proteinExistence type="predicted"/>
<dbReference type="GO" id="GO:0019684">
    <property type="term" value="P:photosynthesis, light reaction"/>
    <property type="evidence" value="ECO:0007669"/>
    <property type="project" value="InterPro"/>
</dbReference>
<dbReference type="EMBL" id="QGNA01000006">
    <property type="protein sequence ID" value="PWS34734.1"/>
    <property type="molecule type" value="Genomic_DNA"/>
</dbReference>
<protein>
    <recommendedName>
        <fullName evidence="2">PRC-barrel domain-containing protein</fullName>
    </recommendedName>
</protein>
<feature type="domain" description="PRC-barrel" evidence="2">
    <location>
        <begin position="19"/>
        <end position="54"/>
    </location>
</feature>
<dbReference type="RefSeq" id="WP_109873185.1">
    <property type="nucleotide sequence ID" value="NZ_QGNA01000006.1"/>
</dbReference>
<dbReference type="GO" id="GO:0030077">
    <property type="term" value="C:plasma membrane light-harvesting complex"/>
    <property type="evidence" value="ECO:0007669"/>
    <property type="project" value="InterPro"/>
</dbReference>
<dbReference type="Proteomes" id="UP000245765">
    <property type="component" value="Unassembled WGS sequence"/>
</dbReference>
<dbReference type="InterPro" id="IPR014747">
    <property type="entry name" value="Bac_photo_RC_H_C"/>
</dbReference>
<dbReference type="InterPro" id="IPR011033">
    <property type="entry name" value="PRC_barrel-like_sf"/>
</dbReference>
<feature type="compositionally biased region" description="Basic and acidic residues" evidence="1">
    <location>
        <begin position="132"/>
        <end position="146"/>
    </location>
</feature>
<evidence type="ECO:0000259" key="2">
    <source>
        <dbReference type="Pfam" id="PF05239"/>
    </source>
</evidence>
<dbReference type="AlphaFoldDB" id="A0A317F6T4"/>
<dbReference type="Pfam" id="PF05239">
    <property type="entry name" value="PRC"/>
    <property type="match status" value="1"/>
</dbReference>
<name>A0A317F6T4_9PROT</name>
<feature type="region of interest" description="Disordered" evidence="1">
    <location>
        <begin position="120"/>
        <end position="146"/>
    </location>
</feature>
<dbReference type="Gene3D" id="3.90.50.10">
    <property type="entry name" value="Photosynthetic Reaction Center, subunit H, domain 2"/>
    <property type="match status" value="2"/>
</dbReference>
<dbReference type="OrthoDB" id="7274881at2"/>
<evidence type="ECO:0000256" key="1">
    <source>
        <dbReference type="SAM" id="MobiDB-lite"/>
    </source>
</evidence>
<sequence length="250" mass="28031">MLWRSTTLIGSGLRARDGGIGSIADLLFDETDWNVRWVVVDTGGWLTGRRVLLPPSCFGAAGGTTLEYPVDLTRRQVEESPEIGFDAPVSRQLESRVYGHYGWTPYWNLSFAPPFAAPTAVPAAGEPPRSTPETREEPSGDPHLRSAKEVTGYYIQATDGDIGHVEEFLVDDDPWAIRYVVVDTANWWPARKVILSPRWFSGIDWATQQVHVTVTRDQVKASPEYEPSSLLAREHEERLHAHYGARPYWG</sequence>